<dbReference type="GO" id="GO:0004764">
    <property type="term" value="F:shikimate 3-dehydrogenase (NADP+) activity"/>
    <property type="evidence" value="ECO:0007669"/>
    <property type="project" value="UniProtKB-EC"/>
</dbReference>
<feature type="binding site" evidence="8">
    <location>
        <position position="106"/>
    </location>
    <ligand>
        <name>shikimate</name>
        <dbReference type="ChEBI" id="CHEBI:36208"/>
    </ligand>
</feature>
<keyword evidence="5 8" id="KW-0560">Oxidoreductase</keyword>
<feature type="binding site" evidence="8">
    <location>
        <position position="251"/>
    </location>
    <ligand>
        <name>shikimate</name>
        <dbReference type="ChEBI" id="CHEBI:36208"/>
    </ligand>
</feature>
<evidence type="ECO:0000256" key="7">
    <source>
        <dbReference type="ARBA" id="ARBA00049442"/>
    </source>
</evidence>
<comment type="function">
    <text evidence="8">Involved in the biosynthesis of the chorismate, which leads to the biosynthesis of aromatic amino acids. Catalyzes the reversible NADPH linked reduction of 3-dehydroshikimate (DHSA) to yield shikimate (SA).</text>
</comment>
<evidence type="ECO:0000256" key="2">
    <source>
        <dbReference type="ARBA" id="ARBA00012962"/>
    </source>
</evidence>
<comment type="catalytic activity">
    <reaction evidence="7 8">
        <text>shikimate + NADP(+) = 3-dehydroshikimate + NADPH + H(+)</text>
        <dbReference type="Rhea" id="RHEA:17737"/>
        <dbReference type="ChEBI" id="CHEBI:15378"/>
        <dbReference type="ChEBI" id="CHEBI:16630"/>
        <dbReference type="ChEBI" id="CHEBI:36208"/>
        <dbReference type="ChEBI" id="CHEBI:57783"/>
        <dbReference type="ChEBI" id="CHEBI:58349"/>
        <dbReference type="EC" id="1.1.1.25"/>
    </reaction>
</comment>
<dbReference type="InterPro" id="IPR046346">
    <property type="entry name" value="Aminoacid_DH-like_N_sf"/>
</dbReference>
<feature type="binding site" evidence="8">
    <location>
        <position position="223"/>
    </location>
    <ligand>
        <name>shikimate</name>
        <dbReference type="ChEBI" id="CHEBI:36208"/>
    </ligand>
</feature>
<dbReference type="NCBIfam" id="NF001312">
    <property type="entry name" value="PRK00258.1-4"/>
    <property type="match status" value="1"/>
</dbReference>
<evidence type="ECO:0000259" key="9">
    <source>
        <dbReference type="Pfam" id="PF01488"/>
    </source>
</evidence>
<keyword evidence="4 8" id="KW-0521">NADP</keyword>
<dbReference type="NCBIfam" id="TIGR00507">
    <property type="entry name" value="aroE"/>
    <property type="match status" value="1"/>
</dbReference>
<comment type="caution">
    <text evidence="8">Lacks conserved residue(s) required for the propagation of feature annotation.</text>
</comment>
<evidence type="ECO:0000256" key="1">
    <source>
        <dbReference type="ARBA" id="ARBA00004871"/>
    </source>
</evidence>
<dbReference type="EMBL" id="JBHSCR010000001">
    <property type="protein sequence ID" value="MFC4346659.1"/>
    <property type="molecule type" value="Genomic_DNA"/>
</dbReference>
<keyword evidence="6 8" id="KW-0057">Aromatic amino acid biosynthesis</keyword>
<dbReference type="Pfam" id="PF08501">
    <property type="entry name" value="Shikimate_dh_N"/>
    <property type="match status" value="1"/>
</dbReference>
<keyword evidence="3 8" id="KW-0028">Amino-acid biosynthesis</keyword>
<dbReference type="Pfam" id="PF01488">
    <property type="entry name" value="Shikimate_DH"/>
    <property type="match status" value="1"/>
</dbReference>
<protein>
    <recommendedName>
        <fullName evidence="2 8">Shikimate dehydrogenase (NADP(+))</fullName>
        <shortName evidence="8">SDH</shortName>
        <ecNumber evidence="2 8">1.1.1.25</ecNumber>
    </recommendedName>
</protein>
<evidence type="ECO:0000256" key="6">
    <source>
        <dbReference type="ARBA" id="ARBA00023141"/>
    </source>
</evidence>
<reference evidence="13" key="1">
    <citation type="journal article" date="2019" name="Int. J. Syst. Evol. Microbiol.">
        <title>The Global Catalogue of Microorganisms (GCM) 10K type strain sequencing project: providing services to taxonomists for standard genome sequencing and annotation.</title>
        <authorList>
            <consortium name="The Broad Institute Genomics Platform"/>
            <consortium name="The Broad Institute Genome Sequencing Center for Infectious Disease"/>
            <person name="Wu L."/>
            <person name="Ma J."/>
        </authorList>
    </citation>
    <scope>NUCLEOTIDE SEQUENCE [LARGE SCALE GENOMIC DNA]</scope>
    <source>
        <strain evidence="13">CGMCC 1.15304</strain>
    </source>
</reference>
<dbReference type="Proteomes" id="UP001595776">
    <property type="component" value="Unassembled WGS sequence"/>
</dbReference>
<name>A0ABV8U638_9PROT</name>
<sequence length="279" mass="30047">MTDKLQKAAVIGWPISHSLSPTIHTHWMKLFGIDGTYEKVAVGPEAIANLLDQFKTEGYVGFNVTVPHKLDIMQHLDKIAPLARQMGAVNTVKIAPDGTMTGFNTDGIGLVTNLKKTVPGWPKDKPVLILGAGGAARAAALGLLTEEVPLVMITNRTRAKAQAIADEIGRGRMTVVDWDDRADAVAAAGLIVNTTVLGMKGQPALEMDLSKAAPDTVVYDIVYQPLMTPLLKDAEARGLRIVTGLGMLVYQAAAAFKIWFGIDVEYDDALRTELEGQFQ</sequence>
<evidence type="ECO:0000313" key="12">
    <source>
        <dbReference type="EMBL" id="MFC4346659.1"/>
    </source>
</evidence>
<feature type="binding site" evidence="8">
    <location>
        <begin position="155"/>
        <end position="160"/>
    </location>
    <ligand>
        <name>NADP(+)</name>
        <dbReference type="ChEBI" id="CHEBI:58349"/>
    </ligand>
</feature>
<evidence type="ECO:0000259" key="11">
    <source>
        <dbReference type="Pfam" id="PF18317"/>
    </source>
</evidence>
<dbReference type="RefSeq" id="WP_068148193.1">
    <property type="nucleotide sequence ID" value="NZ_JBHSCR010000001.1"/>
</dbReference>
<dbReference type="InterPro" id="IPR006151">
    <property type="entry name" value="Shikm_DH/Glu-tRNA_Rdtase"/>
</dbReference>
<dbReference type="InterPro" id="IPR036291">
    <property type="entry name" value="NAD(P)-bd_dom_sf"/>
</dbReference>
<comment type="pathway">
    <text evidence="1 8">Metabolic intermediate biosynthesis; chorismate biosynthesis; chorismate from D-erythrose 4-phosphate and phosphoenolpyruvate: step 4/7.</text>
</comment>
<dbReference type="EC" id="1.1.1.25" evidence="2 8"/>
<feature type="binding site" evidence="8">
    <location>
        <begin position="131"/>
        <end position="135"/>
    </location>
    <ligand>
        <name>NADP(+)</name>
        <dbReference type="ChEBI" id="CHEBI:58349"/>
    </ligand>
</feature>
<dbReference type="InterPro" id="IPR022893">
    <property type="entry name" value="Shikimate_DH_fam"/>
</dbReference>
<feature type="binding site" evidence="8">
    <location>
        <position position="221"/>
    </location>
    <ligand>
        <name>NADP(+)</name>
        <dbReference type="ChEBI" id="CHEBI:58349"/>
    </ligand>
</feature>
<evidence type="ECO:0000256" key="4">
    <source>
        <dbReference type="ARBA" id="ARBA00022857"/>
    </source>
</evidence>
<dbReference type="SUPFAM" id="SSF51735">
    <property type="entry name" value="NAD(P)-binding Rossmann-fold domains"/>
    <property type="match status" value="1"/>
</dbReference>
<keyword evidence="13" id="KW-1185">Reference proteome</keyword>
<dbReference type="InterPro" id="IPR041121">
    <property type="entry name" value="SDH_C"/>
</dbReference>
<feature type="domain" description="Quinate/shikimate 5-dehydrogenase/glutamyl-tRNA reductase" evidence="9">
    <location>
        <begin position="123"/>
        <end position="195"/>
    </location>
</feature>
<dbReference type="HAMAP" id="MF_00222">
    <property type="entry name" value="Shikimate_DH_AroE"/>
    <property type="match status" value="1"/>
</dbReference>
<feature type="binding site" evidence="8">
    <location>
        <position position="90"/>
    </location>
    <ligand>
        <name>shikimate</name>
        <dbReference type="ChEBI" id="CHEBI:36208"/>
    </ligand>
</feature>
<accession>A0ABV8U638</accession>
<dbReference type="InterPro" id="IPR011342">
    <property type="entry name" value="Shikimate_DH"/>
</dbReference>
<feature type="active site" description="Proton acceptor" evidence="8">
    <location>
        <position position="69"/>
    </location>
</feature>
<feature type="domain" description="SDH C-terminal" evidence="11">
    <location>
        <begin position="244"/>
        <end position="267"/>
    </location>
</feature>
<feature type="binding site" evidence="8">
    <location>
        <begin position="18"/>
        <end position="20"/>
    </location>
    <ligand>
        <name>shikimate</name>
        <dbReference type="ChEBI" id="CHEBI:36208"/>
    </ligand>
</feature>
<feature type="binding site" evidence="8">
    <location>
        <position position="244"/>
    </location>
    <ligand>
        <name>NADP(+)</name>
        <dbReference type="ChEBI" id="CHEBI:58349"/>
    </ligand>
</feature>
<gene>
    <name evidence="8" type="primary">aroE</name>
    <name evidence="12" type="ORF">ACFO5Q_02215</name>
</gene>
<dbReference type="Gene3D" id="3.40.50.720">
    <property type="entry name" value="NAD(P)-binding Rossmann-like Domain"/>
    <property type="match status" value="1"/>
</dbReference>
<comment type="similarity">
    <text evidence="8">Belongs to the shikimate dehydrogenase family.</text>
</comment>
<proteinExistence type="inferred from homology"/>
<comment type="caution">
    <text evidence="12">The sequence shown here is derived from an EMBL/GenBank/DDBJ whole genome shotgun (WGS) entry which is preliminary data.</text>
</comment>
<evidence type="ECO:0000256" key="3">
    <source>
        <dbReference type="ARBA" id="ARBA00022605"/>
    </source>
</evidence>
<dbReference type="CDD" id="cd01065">
    <property type="entry name" value="NAD_bind_Shikimate_DH"/>
    <property type="match status" value="1"/>
</dbReference>
<evidence type="ECO:0000313" key="13">
    <source>
        <dbReference type="Proteomes" id="UP001595776"/>
    </source>
</evidence>
<feature type="domain" description="Shikimate dehydrogenase substrate binding N-terminal" evidence="10">
    <location>
        <begin position="10"/>
        <end position="92"/>
    </location>
</feature>
<dbReference type="PANTHER" id="PTHR21089">
    <property type="entry name" value="SHIKIMATE DEHYDROGENASE"/>
    <property type="match status" value="1"/>
</dbReference>
<dbReference type="Gene3D" id="3.40.50.10860">
    <property type="entry name" value="Leucine Dehydrogenase, chain A, domain 1"/>
    <property type="match status" value="1"/>
</dbReference>
<comment type="subunit">
    <text evidence="8">Homodimer.</text>
</comment>
<evidence type="ECO:0000256" key="5">
    <source>
        <dbReference type="ARBA" id="ARBA00023002"/>
    </source>
</evidence>
<dbReference type="Pfam" id="PF18317">
    <property type="entry name" value="SDH_C"/>
    <property type="match status" value="1"/>
</dbReference>
<evidence type="ECO:0000256" key="8">
    <source>
        <dbReference type="HAMAP-Rule" id="MF_00222"/>
    </source>
</evidence>
<evidence type="ECO:0000259" key="10">
    <source>
        <dbReference type="Pfam" id="PF08501"/>
    </source>
</evidence>
<organism evidence="12 13">
    <name type="scientific">Kordiimonas lipolytica</name>
    <dbReference type="NCBI Taxonomy" id="1662421"/>
    <lineage>
        <taxon>Bacteria</taxon>
        <taxon>Pseudomonadati</taxon>
        <taxon>Pseudomonadota</taxon>
        <taxon>Alphaproteobacteria</taxon>
        <taxon>Kordiimonadales</taxon>
        <taxon>Kordiimonadaceae</taxon>
        <taxon>Kordiimonas</taxon>
    </lineage>
</organism>
<dbReference type="InterPro" id="IPR013708">
    <property type="entry name" value="Shikimate_DH-bd_N"/>
</dbReference>
<dbReference type="PANTHER" id="PTHR21089:SF1">
    <property type="entry name" value="BIFUNCTIONAL 3-DEHYDROQUINATE DEHYDRATASE_SHIKIMATE DEHYDROGENASE, CHLOROPLASTIC"/>
    <property type="match status" value="1"/>
</dbReference>
<dbReference type="SUPFAM" id="SSF53223">
    <property type="entry name" value="Aminoacid dehydrogenase-like, N-terminal domain"/>
    <property type="match status" value="1"/>
</dbReference>
<feature type="binding site" evidence="8">
    <location>
        <position position="65"/>
    </location>
    <ligand>
        <name>shikimate</name>
        <dbReference type="ChEBI" id="CHEBI:36208"/>
    </ligand>
</feature>